<dbReference type="EMBL" id="CASHSV030000409">
    <property type="protein sequence ID" value="CAJ2661914.1"/>
    <property type="molecule type" value="Genomic_DNA"/>
</dbReference>
<comment type="caution">
    <text evidence="1">The sequence shown here is derived from an EMBL/GenBank/DDBJ whole genome shotgun (WGS) entry which is preliminary data.</text>
</comment>
<dbReference type="Proteomes" id="UP001177021">
    <property type="component" value="Unassembled WGS sequence"/>
</dbReference>
<evidence type="ECO:0000313" key="1">
    <source>
        <dbReference type="EMBL" id="CAJ2661914.1"/>
    </source>
</evidence>
<protein>
    <submittedName>
        <fullName evidence="1">Uncharacterized protein</fullName>
    </submittedName>
</protein>
<accession>A0ACB0L068</accession>
<proteinExistence type="predicted"/>
<sequence length="246" mass="27657">MVQEMFKTLQSCVYKACETPVITRRCCHCSVKESFESAREASASVTSKGATKVGKSSANGVSKPGNRSVSADHLGLCIVLNGMDQKCYIKHFFLHAEICCILCIFKDVAVKVLSVQNFHDDQLKEFLREIFECLTVVVSWCIYDKGSLFRPIHWPSTSEIKDPRRRLAMAIDVAKGINYLHCLKPPVVHWDLKSPNLMIDKNWNVCDFGLSRFKANTFLSSKSVAGTVSLSHFSMCLIIMVYTIQC</sequence>
<gene>
    <name evidence="1" type="ORF">MILVUS5_LOCUS27549</name>
</gene>
<organism evidence="1 2">
    <name type="scientific">Trifolium pratense</name>
    <name type="common">Red clover</name>
    <dbReference type="NCBI Taxonomy" id="57577"/>
    <lineage>
        <taxon>Eukaryota</taxon>
        <taxon>Viridiplantae</taxon>
        <taxon>Streptophyta</taxon>
        <taxon>Embryophyta</taxon>
        <taxon>Tracheophyta</taxon>
        <taxon>Spermatophyta</taxon>
        <taxon>Magnoliopsida</taxon>
        <taxon>eudicotyledons</taxon>
        <taxon>Gunneridae</taxon>
        <taxon>Pentapetalae</taxon>
        <taxon>rosids</taxon>
        <taxon>fabids</taxon>
        <taxon>Fabales</taxon>
        <taxon>Fabaceae</taxon>
        <taxon>Papilionoideae</taxon>
        <taxon>50 kb inversion clade</taxon>
        <taxon>NPAAA clade</taxon>
        <taxon>Hologalegina</taxon>
        <taxon>IRL clade</taxon>
        <taxon>Trifolieae</taxon>
        <taxon>Trifolium</taxon>
    </lineage>
</organism>
<evidence type="ECO:0000313" key="2">
    <source>
        <dbReference type="Proteomes" id="UP001177021"/>
    </source>
</evidence>
<name>A0ACB0L068_TRIPR</name>
<keyword evidence="2" id="KW-1185">Reference proteome</keyword>
<reference evidence="1" key="1">
    <citation type="submission" date="2023-10" db="EMBL/GenBank/DDBJ databases">
        <authorList>
            <person name="Rodriguez Cubillos JULIANA M."/>
            <person name="De Vega J."/>
        </authorList>
    </citation>
    <scope>NUCLEOTIDE SEQUENCE</scope>
</reference>